<dbReference type="HOGENOM" id="CLU_016964_0_0_1"/>
<dbReference type="GO" id="GO:0090543">
    <property type="term" value="C:Flemming body"/>
    <property type="evidence" value="ECO:0007669"/>
    <property type="project" value="Ensembl"/>
</dbReference>
<dbReference type="GO" id="GO:0008017">
    <property type="term" value="F:microtubule binding"/>
    <property type="evidence" value="ECO:0007669"/>
    <property type="project" value="Ensembl"/>
</dbReference>
<dbReference type="GO" id="GO:0050908">
    <property type="term" value="P:detection of light stimulus involved in visual perception"/>
    <property type="evidence" value="ECO:0007669"/>
    <property type="project" value="Ensembl"/>
</dbReference>
<evidence type="ECO:0000313" key="4">
    <source>
        <dbReference type="Ensembl" id="ENSMGAP00000006111.3"/>
    </source>
</evidence>
<dbReference type="AlphaFoldDB" id="G1N346"/>
<feature type="compositionally biased region" description="Basic and acidic residues" evidence="2">
    <location>
        <begin position="185"/>
        <end position="196"/>
    </location>
</feature>
<dbReference type="GO" id="GO:0001917">
    <property type="term" value="C:photoreceptor inner segment"/>
    <property type="evidence" value="ECO:0007669"/>
    <property type="project" value="Ensembl"/>
</dbReference>
<keyword evidence="1" id="KW-0175">Coiled coil</keyword>
<keyword evidence="5" id="KW-1185">Reference proteome</keyword>
<accession>G1N346</accession>
<gene>
    <name evidence="4" type="primary">CCDC66</name>
</gene>
<organism evidence="4 5">
    <name type="scientific">Meleagris gallopavo</name>
    <name type="common">Wild turkey</name>
    <dbReference type="NCBI Taxonomy" id="9103"/>
    <lineage>
        <taxon>Eukaryota</taxon>
        <taxon>Metazoa</taxon>
        <taxon>Chordata</taxon>
        <taxon>Craniata</taxon>
        <taxon>Vertebrata</taxon>
        <taxon>Euteleostomi</taxon>
        <taxon>Archelosauria</taxon>
        <taxon>Archosauria</taxon>
        <taxon>Dinosauria</taxon>
        <taxon>Saurischia</taxon>
        <taxon>Theropoda</taxon>
        <taxon>Coelurosauria</taxon>
        <taxon>Aves</taxon>
        <taxon>Neognathae</taxon>
        <taxon>Galloanserae</taxon>
        <taxon>Galliformes</taxon>
        <taxon>Phasianidae</taxon>
        <taxon>Meleagridinae</taxon>
        <taxon>Meleagris</taxon>
    </lineage>
</organism>
<dbReference type="InParanoid" id="G1N346"/>
<reference evidence="4" key="2">
    <citation type="submission" date="2025-08" db="UniProtKB">
        <authorList>
            <consortium name="Ensembl"/>
        </authorList>
    </citation>
    <scope>IDENTIFICATION</scope>
</reference>
<evidence type="ECO:0000256" key="2">
    <source>
        <dbReference type="SAM" id="MobiDB-lite"/>
    </source>
</evidence>
<evidence type="ECO:0000259" key="3">
    <source>
        <dbReference type="Pfam" id="PF15236"/>
    </source>
</evidence>
<dbReference type="Bgee" id="ENSMGAG00000006106">
    <property type="expression patterns" value="Expressed in breast and 17 other cell types or tissues"/>
</dbReference>
<dbReference type="GO" id="GO:0036064">
    <property type="term" value="C:ciliary basal body"/>
    <property type="evidence" value="ECO:0007669"/>
    <property type="project" value="Ensembl"/>
</dbReference>
<dbReference type="GO" id="GO:1903564">
    <property type="term" value="P:regulation of protein localization to cilium"/>
    <property type="evidence" value="ECO:0007669"/>
    <property type="project" value="Ensembl"/>
</dbReference>
<dbReference type="GO" id="GO:0000132">
    <property type="term" value="P:establishment of mitotic spindle orientation"/>
    <property type="evidence" value="ECO:0007669"/>
    <property type="project" value="Ensembl"/>
</dbReference>
<dbReference type="GO" id="GO:0007080">
    <property type="term" value="P:mitotic metaphase chromosome alignment"/>
    <property type="evidence" value="ECO:0007669"/>
    <property type="project" value="Ensembl"/>
</dbReference>
<dbReference type="PANTHER" id="PTHR22736:SF2">
    <property type="entry name" value="COILED-COIL DOMAIN-CONTAINING PROTEIN 66"/>
    <property type="match status" value="1"/>
</dbReference>
<name>G1N346_MELGA</name>
<feature type="domain" description="CCDC66" evidence="3">
    <location>
        <begin position="380"/>
        <end position="528"/>
    </location>
</feature>
<dbReference type="GO" id="GO:0005819">
    <property type="term" value="C:spindle"/>
    <property type="evidence" value="ECO:0007669"/>
    <property type="project" value="Ensembl"/>
</dbReference>
<feature type="region of interest" description="Disordered" evidence="2">
    <location>
        <begin position="642"/>
        <end position="666"/>
    </location>
</feature>
<dbReference type="InterPro" id="IPR039183">
    <property type="entry name" value="CCD66"/>
</dbReference>
<feature type="region of interest" description="Disordered" evidence="2">
    <location>
        <begin position="172"/>
        <end position="196"/>
    </location>
</feature>
<feature type="region of interest" description="Disordered" evidence="2">
    <location>
        <begin position="440"/>
        <end position="459"/>
    </location>
</feature>
<feature type="coiled-coil region" evidence="1">
    <location>
        <begin position="289"/>
        <end position="323"/>
    </location>
</feature>
<dbReference type="InterPro" id="IPR040467">
    <property type="entry name" value="CCDC66_dom"/>
</dbReference>
<feature type="compositionally biased region" description="Basic and acidic residues" evidence="2">
    <location>
        <begin position="716"/>
        <end position="746"/>
    </location>
</feature>
<dbReference type="GO" id="GO:1905349">
    <property type="term" value="P:ciliary transition zone assembly"/>
    <property type="evidence" value="ECO:0007669"/>
    <property type="project" value="Ensembl"/>
</dbReference>
<dbReference type="PANTHER" id="PTHR22736">
    <property type="entry name" value="COILED-COIL DOMAIN-CONTAINING PROTEIN 66"/>
    <property type="match status" value="1"/>
</dbReference>
<dbReference type="GeneTree" id="ENSGT00390000012411"/>
<dbReference type="GO" id="GO:0005829">
    <property type="term" value="C:cytosol"/>
    <property type="evidence" value="ECO:0007669"/>
    <property type="project" value="Ensembl"/>
</dbReference>
<evidence type="ECO:0000256" key="1">
    <source>
        <dbReference type="SAM" id="Coils"/>
    </source>
</evidence>
<dbReference type="OrthoDB" id="10042846at2759"/>
<proteinExistence type="predicted"/>
<reference evidence="4" key="3">
    <citation type="submission" date="2025-09" db="UniProtKB">
        <authorList>
            <consortium name="Ensembl"/>
        </authorList>
    </citation>
    <scope>IDENTIFICATION</scope>
</reference>
<dbReference type="Pfam" id="PF15236">
    <property type="entry name" value="CCDC66"/>
    <property type="match status" value="1"/>
</dbReference>
<feature type="region of interest" description="Disordered" evidence="2">
    <location>
        <begin position="49"/>
        <end position="108"/>
    </location>
</feature>
<dbReference type="GO" id="GO:0030054">
    <property type="term" value="C:cell junction"/>
    <property type="evidence" value="ECO:0007669"/>
    <property type="project" value="Ensembl"/>
</dbReference>
<dbReference type="GO" id="GO:0042803">
    <property type="term" value="F:protein homodimerization activity"/>
    <property type="evidence" value="ECO:0007669"/>
    <property type="project" value="Ensembl"/>
</dbReference>
<dbReference type="GO" id="GO:0032465">
    <property type="term" value="P:regulation of cytokinesis"/>
    <property type="evidence" value="ECO:0007669"/>
    <property type="project" value="Ensembl"/>
</dbReference>
<feature type="compositionally biased region" description="Low complexity" evidence="2">
    <location>
        <begin position="51"/>
        <end position="60"/>
    </location>
</feature>
<dbReference type="GO" id="GO:0034451">
    <property type="term" value="C:centriolar satellite"/>
    <property type="evidence" value="ECO:0007669"/>
    <property type="project" value="Ensembl"/>
</dbReference>
<evidence type="ECO:0000313" key="5">
    <source>
        <dbReference type="Proteomes" id="UP000001645"/>
    </source>
</evidence>
<dbReference type="GO" id="GO:0007020">
    <property type="term" value="P:microtubule nucleation"/>
    <property type="evidence" value="ECO:0007669"/>
    <property type="project" value="Ensembl"/>
</dbReference>
<dbReference type="GO" id="GO:0001578">
    <property type="term" value="P:microtubule bundle formation"/>
    <property type="evidence" value="ECO:0007669"/>
    <property type="project" value="Ensembl"/>
</dbReference>
<sequence>MAQIYLDKAKPAMKMGNKARVSKQTLRIRHTGHMLRSTQNACINQENLAKSRSGSSLSMSKGERVQVTKPSSLEATTKDHSLIFQRDTTNRKPNSENLSVQESKHEHQNTHISAEDLRSLVCLTQEQLQQILMIVKGETRHISENPSEKQEETGTSKASEETIVALLQNNCEMPSVPDEANSNSSRKEESYPQPREKVIKESWKPADMFSTLGEREGEKALLESKKSQWKKELDEQVALKKKLKETLEGDVVYLGAKSGNDRNRTEKMETVDPDKEAVLQERPLSALKHEQQKKWLEELDKQKEEAKLRKIEEKMNLSKAEEHDRWAMHFDSLKNHLNTNAQHPLNGMYKKQPESLCLSPDPKELTAFVHPFSPAALGNFMPSKVENAEKGAKNSALDHSQKTSFLRSMTALLDPAQIEERDRRRQKQLEHQKAIMAQVEEKRKKKQLEEEKRKLEEQEEEQRLAREKELMQKQFEEDLLKQKQKEELVILKTNELYQTMQKAQELAQRLKQEQRIQDLAQRGHDISKLKKNLGGGGSEFENCNTDASRQSHNFSADINIDQQTSWKDTAVQTDDYTTSACTDTAEERTSCCGSPDISIEYKETSNSKKYQKEMQYTDKNRISGQENGDIHSELYEQYARKERQVKASEKPGKRPDWNINKPEKRYIPASERYPKPLQKQREENKVRRQMELLQLVERNTPGNLYQKKSCCSDRSPSPHEELKNKGHRIRKEEQLRKNHLNEERSDSLPVPAVKNRLQAQQKQICSRKLEVYNNSRREKNTKADIQQKSFPPAVPEAGRPPSSQFIPYVRTNEVYYLDPDAPVTRPSTHDPQYRQFNDSYQVPRQIFSSDHTRDPLLNPDVVKIRERQQAILKGLSELRQGLLQKQKELESDLIPVKAQEENFISPF</sequence>
<feature type="region of interest" description="Disordered" evidence="2">
    <location>
        <begin position="703"/>
        <end position="750"/>
    </location>
</feature>
<dbReference type="GO" id="GO:0005886">
    <property type="term" value="C:plasma membrane"/>
    <property type="evidence" value="ECO:0007669"/>
    <property type="project" value="Ensembl"/>
</dbReference>
<dbReference type="Ensembl" id="ENSMGAT00000006858.3">
    <property type="protein sequence ID" value="ENSMGAP00000006111.3"/>
    <property type="gene ID" value="ENSMGAG00000006106.3"/>
</dbReference>
<dbReference type="GO" id="GO:0005874">
    <property type="term" value="C:microtubule"/>
    <property type="evidence" value="ECO:0007669"/>
    <property type="project" value="Ensembl"/>
</dbReference>
<dbReference type="GO" id="GO:0090307">
    <property type="term" value="P:mitotic spindle assembly"/>
    <property type="evidence" value="ECO:0007669"/>
    <property type="project" value="Ensembl"/>
</dbReference>
<protein>
    <submittedName>
        <fullName evidence="4">Coiled-coil domain containing 66</fullName>
    </submittedName>
</protein>
<dbReference type="Proteomes" id="UP000001645">
    <property type="component" value="Chromosome 14"/>
</dbReference>
<dbReference type="GO" id="GO:0005930">
    <property type="term" value="C:axoneme"/>
    <property type="evidence" value="ECO:0007669"/>
    <property type="project" value="Ensembl"/>
</dbReference>
<reference evidence="4 5" key="1">
    <citation type="journal article" date="2010" name="PLoS Biol.">
        <title>Multi-platform next-generation sequencing of the domestic turkey (Meleagris gallopavo): genome assembly and analysis.</title>
        <authorList>
            <person name="Dalloul R.A."/>
            <person name="Long J.A."/>
            <person name="Zimin A.V."/>
            <person name="Aslam L."/>
            <person name="Beal K."/>
            <person name="Blomberg L.A."/>
            <person name="Bouffard P."/>
            <person name="Burt D.W."/>
            <person name="Crasta O."/>
            <person name="Crooijmans R.P."/>
            <person name="Cooper K."/>
            <person name="Coulombe R.A."/>
            <person name="De S."/>
            <person name="Delany M.E."/>
            <person name="Dodgson J.B."/>
            <person name="Dong J.J."/>
            <person name="Evans C."/>
            <person name="Frederickson K.M."/>
            <person name="Flicek P."/>
            <person name="Florea L."/>
            <person name="Folkerts O."/>
            <person name="Groenen M.A."/>
            <person name="Harkins T.T."/>
            <person name="Herrero J."/>
            <person name="Hoffmann S."/>
            <person name="Megens H.J."/>
            <person name="Jiang A."/>
            <person name="de Jong P."/>
            <person name="Kaiser P."/>
            <person name="Kim H."/>
            <person name="Kim K.W."/>
            <person name="Kim S."/>
            <person name="Langenberger D."/>
            <person name="Lee M.K."/>
            <person name="Lee T."/>
            <person name="Mane S."/>
            <person name="Marcais G."/>
            <person name="Marz M."/>
            <person name="McElroy A.P."/>
            <person name="Modise T."/>
            <person name="Nefedov M."/>
            <person name="Notredame C."/>
            <person name="Paton I.R."/>
            <person name="Payne W.S."/>
            <person name="Pertea G."/>
            <person name="Prickett D."/>
            <person name="Puiu D."/>
            <person name="Qioa D."/>
            <person name="Raineri E."/>
            <person name="Ruffier M."/>
            <person name="Salzberg S.L."/>
            <person name="Schatz M.C."/>
            <person name="Scheuring C."/>
            <person name="Schmidt C.J."/>
            <person name="Schroeder S."/>
            <person name="Searle S.M."/>
            <person name="Smith E.J."/>
            <person name="Smith J."/>
            <person name="Sonstegard T.S."/>
            <person name="Stadler P.F."/>
            <person name="Tafer H."/>
            <person name="Tu Z.J."/>
            <person name="Van Tassell C.P."/>
            <person name="Vilella A.J."/>
            <person name="Williams K.P."/>
            <person name="Yorke J.A."/>
            <person name="Zhang L."/>
            <person name="Zhang H.B."/>
            <person name="Zhang X."/>
            <person name="Zhang Y."/>
            <person name="Reed K.M."/>
        </authorList>
    </citation>
    <scope>NUCLEOTIDE SEQUENCE [LARGE SCALE GENOMIC DNA]</scope>
</reference>